<dbReference type="InterPro" id="IPR036188">
    <property type="entry name" value="FAD/NAD-bd_sf"/>
</dbReference>
<dbReference type="PANTHER" id="PTHR13789:SF309">
    <property type="entry name" value="PUTATIVE (AFU_ORTHOLOGUE AFUA_6G14510)-RELATED"/>
    <property type="match status" value="1"/>
</dbReference>
<sequence>MDVIIAGGGVAGAASAIALRRIGARVTVQEAYADPAGRVGSFLSLAANGLRGLEALGCLEPVRRAGFAVPLQRIRAESGRILGEVPRGRLSGDAMHSTTLRRGHLVEVLREHALRAGARIVTGRRLVGAVEDGGGVRAEFDDGTHATADLLVGADGLWSVTRSLLDPDAPWPEYAGLYGVSGIAEGVPTEPGVFDVSFARSGAFLHVVMPDGAVWWTAQVAERRPPDFAATGDEQWLDHLAGLYRFCPRAPELLRATKRLHRPALVHTLAEVPVRHDDRTVLVGDAAHPVGAGQGASMAIEDAVVLAQALAGADSVGAALADHDRRRRARIGRMFKAARGNRGAKTRGPVGRRVEGLVMPIVLRHFHERSTAWLYTHDLGTLPAPARGTRPAGV</sequence>
<dbReference type="EMBL" id="PGGW01000066">
    <property type="protein sequence ID" value="PJE95287.1"/>
    <property type="molecule type" value="Genomic_DNA"/>
</dbReference>
<protein>
    <submittedName>
        <fullName evidence="4">Salicylate 1-monooxygenase</fullName>
    </submittedName>
</protein>
<dbReference type="AlphaFoldDB" id="A0A2M8LTK4"/>
<dbReference type="Gene3D" id="3.50.50.60">
    <property type="entry name" value="FAD/NAD(P)-binding domain"/>
    <property type="match status" value="1"/>
</dbReference>
<evidence type="ECO:0000313" key="5">
    <source>
        <dbReference type="Proteomes" id="UP000230407"/>
    </source>
</evidence>
<feature type="domain" description="FAD-binding" evidence="3">
    <location>
        <begin position="2"/>
        <end position="315"/>
    </location>
</feature>
<dbReference type="SUPFAM" id="SSF51905">
    <property type="entry name" value="FAD/NAD(P)-binding domain"/>
    <property type="match status" value="1"/>
</dbReference>
<dbReference type="RefSeq" id="WP_100203930.1">
    <property type="nucleotide sequence ID" value="NZ_PGGW01000066.1"/>
</dbReference>
<dbReference type="PRINTS" id="PR00420">
    <property type="entry name" value="RNGMNOXGNASE"/>
</dbReference>
<proteinExistence type="predicted"/>
<evidence type="ECO:0000259" key="3">
    <source>
        <dbReference type="Pfam" id="PF01494"/>
    </source>
</evidence>
<evidence type="ECO:0000256" key="1">
    <source>
        <dbReference type="ARBA" id="ARBA00023002"/>
    </source>
</evidence>
<name>A0A2M8LTK4_9ACTN</name>
<dbReference type="GO" id="GO:0004497">
    <property type="term" value="F:monooxygenase activity"/>
    <property type="evidence" value="ECO:0007669"/>
    <property type="project" value="UniProtKB-KW"/>
</dbReference>
<dbReference type="Proteomes" id="UP000230407">
    <property type="component" value="Unassembled WGS sequence"/>
</dbReference>
<accession>A0A2M8LTK4</accession>
<keyword evidence="2 4" id="KW-0503">Monooxygenase</keyword>
<dbReference type="InterPro" id="IPR002938">
    <property type="entry name" value="FAD-bd"/>
</dbReference>
<dbReference type="Pfam" id="PF01494">
    <property type="entry name" value="FAD_binding_3"/>
    <property type="match status" value="1"/>
</dbReference>
<dbReference type="InterPro" id="IPR050493">
    <property type="entry name" value="FAD-dep_Monooxygenase_BioMet"/>
</dbReference>
<gene>
    <name evidence="4" type="ORF">CUT44_23535</name>
</gene>
<keyword evidence="5" id="KW-1185">Reference proteome</keyword>
<evidence type="ECO:0000313" key="4">
    <source>
        <dbReference type="EMBL" id="PJE95287.1"/>
    </source>
</evidence>
<keyword evidence="1" id="KW-0560">Oxidoreductase</keyword>
<dbReference type="PANTHER" id="PTHR13789">
    <property type="entry name" value="MONOOXYGENASE"/>
    <property type="match status" value="1"/>
</dbReference>
<comment type="caution">
    <text evidence="4">The sequence shown here is derived from an EMBL/GenBank/DDBJ whole genome shotgun (WGS) entry which is preliminary data.</text>
</comment>
<reference evidence="4 5" key="1">
    <citation type="submission" date="2017-11" db="EMBL/GenBank/DDBJ databases">
        <title>Streptomyces carmine sp. nov., a novel actinomycete isolated from Sophora alopecuroides in Xinjiang, China.</title>
        <authorList>
            <person name="Wang Y."/>
            <person name="Luo X."/>
            <person name="Wan C."/>
            <person name="Zhang L."/>
        </authorList>
    </citation>
    <scope>NUCLEOTIDE SEQUENCE [LARGE SCALE GENOMIC DNA]</scope>
    <source>
        <strain evidence="4 5">TRM SA0054</strain>
    </source>
</reference>
<organism evidence="4 5">
    <name type="scientific">Streptomyces carminius</name>
    <dbReference type="NCBI Taxonomy" id="2665496"/>
    <lineage>
        <taxon>Bacteria</taxon>
        <taxon>Bacillati</taxon>
        <taxon>Actinomycetota</taxon>
        <taxon>Actinomycetes</taxon>
        <taxon>Kitasatosporales</taxon>
        <taxon>Streptomycetaceae</taxon>
        <taxon>Streptomyces</taxon>
    </lineage>
</organism>
<dbReference type="GO" id="GO:0071949">
    <property type="term" value="F:FAD binding"/>
    <property type="evidence" value="ECO:0007669"/>
    <property type="project" value="InterPro"/>
</dbReference>
<evidence type="ECO:0000256" key="2">
    <source>
        <dbReference type="ARBA" id="ARBA00023033"/>
    </source>
</evidence>